<sequence>MKYQQQIIVRIPRKEFIDKFSDPENFPLWQRGFLSFNQISGELGSEGSTNMLKYRMNNRKIEMTETVLRNELPEAFSATYEAKGVYNIQHNYFREINGNTEWTSESEFQFSGMMKIIGALMPGAFKKQSSQFMKDFKAFAEDGTRVPKEG</sequence>
<dbReference type="CDD" id="cd07812">
    <property type="entry name" value="SRPBCC"/>
    <property type="match status" value="1"/>
</dbReference>
<dbReference type="AlphaFoldDB" id="A0A1L7I0T6"/>
<accession>A0A1L7I0T6</accession>
<dbReference type="KEGG" id="gfl:GRFL_0492"/>
<dbReference type="Proteomes" id="UP000186230">
    <property type="component" value="Chromosome"/>
</dbReference>
<protein>
    <submittedName>
        <fullName evidence="1">Uncharacterized protein</fullName>
    </submittedName>
</protein>
<dbReference type="InterPro" id="IPR023393">
    <property type="entry name" value="START-like_dom_sf"/>
</dbReference>
<reference evidence="1 2" key="1">
    <citation type="submission" date="2016-07" db="EMBL/GenBank/DDBJ databases">
        <title>Multi-omics approach to identify versatile polysaccharide utilization systems of a marine flavobacterium Gramella flava.</title>
        <authorList>
            <person name="Tang K."/>
        </authorList>
    </citation>
    <scope>NUCLEOTIDE SEQUENCE [LARGE SCALE GENOMIC DNA]</scope>
    <source>
        <strain evidence="1 2">JLT2011</strain>
    </source>
</reference>
<dbReference type="OrthoDB" id="411301at2"/>
<dbReference type="Gene3D" id="3.30.530.20">
    <property type="match status" value="1"/>
</dbReference>
<gene>
    <name evidence="1" type="ORF">GRFL_0492</name>
</gene>
<organism evidence="1 2">
    <name type="scientific">Christiangramia flava JLT2011</name>
    <dbReference type="NCBI Taxonomy" id="1229726"/>
    <lineage>
        <taxon>Bacteria</taxon>
        <taxon>Pseudomonadati</taxon>
        <taxon>Bacteroidota</taxon>
        <taxon>Flavobacteriia</taxon>
        <taxon>Flavobacteriales</taxon>
        <taxon>Flavobacteriaceae</taxon>
        <taxon>Christiangramia</taxon>
    </lineage>
</organism>
<keyword evidence="2" id="KW-1185">Reference proteome</keyword>
<dbReference type="STRING" id="1229726.GRFL_0492"/>
<dbReference type="SUPFAM" id="SSF55961">
    <property type="entry name" value="Bet v1-like"/>
    <property type="match status" value="1"/>
</dbReference>
<evidence type="ECO:0000313" key="2">
    <source>
        <dbReference type="Proteomes" id="UP000186230"/>
    </source>
</evidence>
<proteinExistence type="predicted"/>
<evidence type="ECO:0000313" key="1">
    <source>
        <dbReference type="EMBL" id="APU67216.1"/>
    </source>
</evidence>
<dbReference type="RefSeq" id="WP_083643117.1">
    <property type="nucleotide sequence ID" value="NZ_AMRU01000003.1"/>
</dbReference>
<dbReference type="EMBL" id="CP016359">
    <property type="protein sequence ID" value="APU67216.1"/>
    <property type="molecule type" value="Genomic_DNA"/>
</dbReference>
<name>A0A1L7I0T6_9FLAO</name>